<sequence length="787" mass="85666">MSSDSSASVKLNRRRIRRDPNVTLAYASDDRLDTLIPTGVPLAGPSDRRVSDASSPRIELPMHRSHVVPQKVSRDSSGDGSSYARSEGDSQRSETSDRVETDAGTSGGEKGSFIDFRNAEPKSPGPGLGHGIRLDDSNDVESSMNSSRVYALTPSTGWEVEPVKRKTPKDLVVTLLQKDKKHIRHWPDFLSHRIARSYPRFSTGDFYFPLEDNSPEVQRGSNKKTGSTQRKKSSTPSKKRTVQIRPKKTSMVKLNLDVVDSDEEFELPKAAPPTVREGLRPEKAPITHGRGKGLMGGLLAESRRAEEARLEREQQKEAAKRKSRAEEKKKVEAEAKKKKRADEEKEMAKSIKEKKRSAHEALGSGDQAEKVARFNTVGLPVEVDHLYAGAIVRVGDGDESSSSPYDFVFDFRGGGKHISQVPLGCLQFVRCVRGGPDFLSPPAVDPSSSDPDTRFAMSIISMLAGYNFLSDARYDLDQRNRKLNAQNGDLVSESNRSQEARTRAELEAAKLKDLLNHSQQMNGELIDSKDDLSLKVDALSSALAEAEEAKKEVVSQIEGEVAELRSSSKDVVARAVEGVKTKAKDKLRRSIEIMEARSRAQTEADRLASLASQVVGAIRRMEKAAKHGVLIDAAKKEKLEARLASYTAEADAIVLPSLPTDSSDDEEIEPKKSVALDISSSDSSDEEAEKSEVDGRSSVAGKTPALTLAEIKEAANVEAEDVNELRAELFGDQSEAEGDAGEAAATEEPASIEAPVSVEEPAINAATGELIAPLFADSNLEELETAS</sequence>
<proteinExistence type="predicted"/>
<reference evidence="4" key="1">
    <citation type="journal article" date="2015" name="Nat. Plants">
        <title>Genome expansion of Arabis alpina linked with retrotransposition and reduced symmetric DNA methylation.</title>
        <authorList>
            <person name="Willing E.M."/>
            <person name="Rawat V."/>
            <person name="Mandakova T."/>
            <person name="Maumus F."/>
            <person name="James G.V."/>
            <person name="Nordstroem K.J."/>
            <person name="Becker C."/>
            <person name="Warthmann N."/>
            <person name="Chica C."/>
            <person name="Szarzynska B."/>
            <person name="Zytnicki M."/>
            <person name="Albani M.C."/>
            <person name="Kiefer C."/>
            <person name="Bergonzi S."/>
            <person name="Castaings L."/>
            <person name="Mateos J.L."/>
            <person name="Berns M.C."/>
            <person name="Bujdoso N."/>
            <person name="Piofczyk T."/>
            <person name="de Lorenzo L."/>
            <person name="Barrero-Sicilia C."/>
            <person name="Mateos I."/>
            <person name="Piednoel M."/>
            <person name="Hagmann J."/>
            <person name="Chen-Min-Tao R."/>
            <person name="Iglesias-Fernandez R."/>
            <person name="Schuster S.C."/>
            <person name="Alonso-Blanco C."/>
            <person name="Roudier F."/>
            <person name="Carbonero P."/>
            <person name="Paz-Ares J."/>
            <person name="Davis S.J."/>
            <person name="Pecinka A."/>
            <person name="Quesneville H."/>
            <person name="Colot V."/>
            <person name="Lysak M.A."/>
            <person name="Weigel D."/>
            <person name="Coupland G."/>
            <person name="Schneeberger K."/>
        </authorList>
    </citation>
    <scope>NUCLEOTIDE SEQUENCE [LARGE SCALE GENOMIC DNA]</scope>
    <source>
        <strain evidence="4">cv. Pajares</strain>
    </source>
</reference>
<dbReference type="Proteomes" id="UP000029120">
    <property type="component" value="Chromosome 6"/>
</dbReference>
<feature type="compositionally biased region" description="Basic residues" evidence="2">
    <location>
        <begin position="229"/>
        <end position="245"/>
    </location>
</feature>
<organism evidence="3 4">
    <name type="scientific">Arabis alpina</name>
    <name type="common">Alpine rock-cress</name>
    <dbReference type="NCBI Taxonomy" id="50452"/>
    <lineage>
        <taxon>Eukaryota</taxon>
        <taxon>Viridiplantae</taxon>
        <taxon>Streptophyta</taxon>
        <taxon>Embryophyta</taxon>
        <taxon>Tracheophyta</taxon>
        <taxon>Spermatophyta</taxon>
        <taxon>Magnoliopsida</taxon>
        <taxon>eudicotyledons</taxon>
        <taxon>Gunneridae</taxon>
        <taxon>Pentapetalae</taxon>
        <taxon>rosids</taxon>
        <taxon>malvids</taxon>
        <taxon>Brassicales</taxon>
        <taxon>Brassicaceae</taxon>
        <taxon>Arabideae</taxon>
        <taxon>Arabis</taxon>
    </lineage>
</organism>
<feature type="compositionally biased region" description="Basic and acidic residues" evidence="2">
    <location>
        <begin position="86"/>
        <end position="101"/>
    </location>
</feature>
<gene>
    <name evidence="3" type="ordered locus">AALP_Aa6g231500</name>
</gene>
<evidence type="ECO:0000256" key="1">
    <source>
        <dbReference type="SAM" id="Coils"/>
    </source>
</evidence>
<feature type="region of interest" description="Disordered" evidence="2">
    <location>
        <begin position="265"/>
        <end position="366"/>
    </location>
</feature>
<evidence type="ECO:0000313" key="3">
    <source>
        <dbReference type="EMBL" id="KFK32361.1"/>
    </source>
</evidence>
<accession>A0A087GR59</accession>
<feature type="region of interest" description="Disordered" evidence="2">
    <location>
        <begin position="1"/>
        <end position="148"/>
    </location>
</feature>
<evidence type="ECO:0000313" key="4">
    <source>
        <dbReference type="Proteomes" id="UP000029120"/>
    </source>
</evidence>
<dbReference type="AlphaFoldDB" id="A0A087GR59"/>
<dbReference type="Gramene" id="KFK32361">
    <property type="protein sequence ID" value="KFK32361"/>
    <property type="gene ID" value="AALP_AA6G231500"/>
</dbReference>
<protein>
    <submittedName>
        <fullName evidence="3">Uncharacterized protein</fullName>
    </submittedName>
</protein>
<feature type="region of interest" description="Disordered" evidence="2">
    <location>
        <begin position="657"/>
        <end position="702"/>
    </location>
</feature>
<feature type="compositionally biased region" description="Polar residues" evidence="2">
    <location>
        <begin position="215"/>
        <end position="226"/>
    </location>
</feature>
<dbReference type="EMBL" id="CM002874">
    <property type="protein sequence ID" value="KFK32361.1"/>
    <property type="molecule type" value="Genomic_DNA"/>
</dbReference>
<feature type="compositionally biased region" description="Basic and acidic residues" evidence="2">
    <location>
        <begin position="301"/>
        <end position="351"/>
    </location>
</feature>
<keyword evidence="4" id="KW-1185">Reference proteome</keyword>
<feature type="coiled-coil region" evidence="1">
    <location>
        <begin position="529"/>
        <end position="563"/>
    </location>
</feature>
<keyword evidence="1" id="KW-0175">Coiled coil</keyword>
<dbReference type="OMA" id="AMSIISM"/>
<name>A0A087GR59_ARAAL</name>
<feature type="region of interest" description="Disordered" evidence="2">
    <location>
        <begin position="725"/>
        <end position="757"/>
    </location>
</feature>
<feature type="region of interest" description="Disordered" evidence="2">
    <location>
        <begin position="209"/>
        <end position="245"/>
    </location>
</feature>
<dbReference type="OrthoDB" id="10660033at2759"/>
<evidence type="ECO:0000256" key="2">
    <source>
        <dbReference type="SAM" id="MobiDB-lite"/>
    </source>
</evidence>